<dbReference type="InterPro" id="IPR027417">
    <property type="entry name" value="P-loop_NTPase"/>
</dbReference>
<keyword evidence="6 12" id="KW-0547">Nucleotide-binding</keyword>
<dbReference type="GO" id="GO:0006412">
    <property type="term" value="P:translation"/>
    <property type="evidence" value="ECO:0007669"/>
    <property type="project" value="UniProtKB-KW"/>
</dbReference>
<dbReference type="GO" id="GO:0000049">
    <property type="term" value="F:tRNA binding"/>
    <property type="evidence" value="ECO:0007669"/>
    <property type="project" value="UniProtKB-UniRule"/>
</dbReference>
<accession>A0A9X9WFE4</accession>
<dbReference type="InterPro" id="IPR003593">
    <property type="entry name" value="AAA+_ATPase"/>
</dbReference>
<feature type="domain" description="ABC transporter" evidence="13">
    <location>
        <begin position="8"/>
        <end position="263"/>
    </location>
</feature>
<keyword evidence="7 12" id="KW-0378">Hydrolase</keyword>
<dbReference type="PROSITE" id="PS50893">
    <property type="entry name" value="ABC_TRANSPORTER_2"/>
    <property type="match status" value="2"/>
</dbReference>
<keyword evidence="5 12" id="KW-0677">Repeat</keyword>
<keyword evidence="2 12" id="KW-0963">Cytoplasm</keyword>
<comment type="domain">
    <text evidence="12">The arm domain is inserted in the first ABC transporter domain. Probably contacts ribosomal protein L1.</text>
</comment>
<keyword evidence="9 12" id="KW-0810">Translation regulation</keyword>
<dbReference type="SUPFAM" id="SSF52540">
    <property type="entry name" value="P-loop containing nucleoside triphosphate hydrolases"/>
    <property type="match status" value="2"/>
</dbReference>
<reference evidence="14" key="1">
    <citation type="submission" date="2020-01" db="EMBL/GenBank/DDBJ databases">
        <authorList>
            <person name="Rat A."/>
        </authorList>
    </citation>
    <scope>NUCLEOTIDE SEQUENCE</scope>
    <source>
        <strain evidence="14">LMG 31161</strain>
    </source>
</reference>
<comment type="subcellular location">
    <subcellularLocation>
        <location evidence="12">Cytoplasm</location>
    </subcellularLocation>
    <text evidence="12">Associates with ribosomes and polysomes.</text>
</comment>
<evidence type="ECO:0000256" key="5">
    <source>
        <dbReference type="ARBA" id="ARBA00022737"/>
    </source>
</evidence>
<dbReference type="EC" id="3.6.1.-" evidence="12"/>
<dbReference type="EMBL" id="JAAEDK010000013">
    <property type="protein sequence ID" value="MBR0659054.1"/>
    <property type="molecule type" value="Genomic_DNA"/>
</dbReference>
<gene>
    <name evidence="12 14" type="primary">ettA</name>
    <name evidence="15" type="ORF">GWK15_08570</name>
    <name evidence="14" type="ORF">GXW75_07340</name>
</gene>
<dbReference type="RefSeq" id="WP_168040874.1">
    <property type="nucleotide sequence ID" value="NZ_JAAEDK010000013.1"/>
</dbReference>
<dbReference type="InterPro" id="IPR017871">
    <property type="entry name" value="ABC_transporter-like_CS"/>
</dbReference>
<evidence type="ECO:0000256" key="2">
    <source>
        <dbReference type="ARBA" id="ARBA00022490"/>
    </source>
</evidence>
<feature type="binding site" evidence="12">
    <location>
        <begin position="360"/>
        <end position="367"/>
    </location>
    <ligand>
        <name>ATP</name>
        <dbReference type="ChEBI" id="CHEBI:30616"/>
        <label>2</label>
    </ligand>
</feature>
<organism evidence="14 17">
    <name type="scientific">Neoroseomonas oryzicola</name>
    <dbReference type="NCBI Taxonomy" id="535904"/>
    <lineage>
        <taxon>Bacteria</taxon>
        <taxon>Pseudomonadati</taxon>
        <taxon>Pseudomonadota</taxon>
        <taxon>Alphaproteobacteria</taxon>
        <taxon>Acetobacterales</taxon>
        <taxon>Acetobacteraceae</taxon>
        <taxon>Neoroseomonas</taxon>
    </lineage>
</organism>
<dbReference type="GO" id="GO:0043022">
    <property type="term" value="F:ribosome binding"/>
    <property type="evidence" value="ECO:0007669"/>
    <property type="project" value="UniProtKB-UniRule"/>
</dbReference>
<feature type="domain" description="ABC transporter" evidence="13">
    <location>
        <begin position="328"/>
        <end position="545"/>
    </location>
</feature>
<dbReference type="PROSITE" id="PS00211">
    <property type="entry name" value="ABC_TRANSPORTER_1"/>
    <property type="match status" value="1"/>
</dbReference>
<dbReference type="GO" id="GO:0005737">
    <property type="term" value="C:cytoplasm"/>
    <property type="evidence" value="ECO:0007669"/>
    <property type="project" value="UniProtKB-SubCell"/>
</dbReference>
<feature type="binding site" evidence="12">
    <location>
        <begin position="41"/>
        <end position="48"/>
    </location>
    <ligand>
        <name>ATP</name>
        <dbReference type="ChEBI" id="CHEBI:30616"/>
        <label>1</label>
    </ligand>
</feature>
<proteinExistence type="inferred from homology"/>
<evidence type="ECO:0000259" key="13">
    <source>
        <dbReference type="PROSITE" id="PS50893"/>
    </source>
</evidence>
<comment type="function">
    <text evidence="12">A translation factor that gates the progression of the 70S ribosomal initiation complex (IC, containing tRNA(fMet) in the P-site) into the translation elongation cycle by using a mechanism sensitive to the ATP/ADP ratio. Binds to the 70S ribosome E-site where it modulates the state of the translating ribosome during subunit translocation. ATP hydrolysis probably frees it from the ribosome, which can enter the elongation phase.</text>
</comment>
<evidence type="ECO:0000256" key="9">
    <source>
        <dbReference type="ARBA" id="ARBA00022845"/>
    </source>
</evidence>
<dbReference type="InterPro" id="IPR003439">
    <property type="entry name" value="ABC_transporter-like_ATP-bd"/>
</dbReference>
<reference evidence="15 16" key="2">
    <citation type="submission" date="2020-02" db="EMBL/GenBank/DDBJ databases">
        <authorList>
            <person name="Sun Q."/>
            <person name="Inoue M."/>
        </authorList>
    </citation>
    <scope>NUCLEOTIDE SEQUENCE [LARGE SCALE GENOMIC DNA]</scope>
    <source>
        <strain evidence="15 16">KCTC 22478</strain>
    </source>
</reference>
<evidence type="ECO:0000313" key="16">
    <source>
        <dbReference type="Proteomes" id="UP000746741"/>
    </source>
</evidence>
<comment type="caution">
    <text evidence="12">Lacks conserved residue(s) required for the propagation of feature annotation.</text>
</comment>
<keyword evidence="8 12" id="KW-0067">ATP-binding</keyword>
<evidence type="ECO:0000313" key="15">
    <source>
        <dbReference type="EMBL" id="NKE16991.1"/>
    </source>
</evidence>
<name>A0A9X9WFE4_9PROT</name>
<dbReference type="NCBIfam" id="TIGR03719">
    <property type="entry name" value="ABC_ABC_ChvD"/>
    <property type="match status" value="1"/>
</dbReference>
<dbReference type="EMBL" id="JAAVUP010000002">
    <property type="protein sequence ID" value="NKE16991.1"/>
    <property type="molecule type" value="Genomic_DNA"/>
</dbReference>
<dbReference type="Proteomes" id="UP000746741">
    <property type="component" value="Unassembled WGS sequence"/>
</dbReference>
<comment type="similarity">
    <text evidence="1 12">Belongs to the ABC transporter superfamily. ABCF family. Translational throttle EttA subfamily.</text>
</comment>
<feature type="region of interest" description="PtIM" evidence="12">
    <location>
        <begin position="246"/>
        <end position="326"/>
    </location>
</feature>
<keyword evidence="10 12" id="KW-0694">RNA-binding</keyword>
<comment type="catalytic activity">
    <reaction evidence="12">
        <text>ATP + H2O = ADP + phosphate + H(+)</text>
        <dbReference type="Rhea" id="RHEA:13065"/>
        <dbReference type="ChEBI" id="CHEBI:15377"/>
        <dbReference type="ChEBI" id="CHEBI:15378"/>
        <dbReference type="ChEBI" id="CHEBI:30616"/>
        <dbReference type="ChEBI" id="CHEBI:43474"/>
        <dbReference type="ChEBI" id="CHEBI:456216"/>
    </reaction>
</comment>
<evidence type="ECO:0000256" key="12">
    <source>
        <dbReference type="HAMAP-Rule" id="MF_00847"/>
    </source>
</evidence>
<protein>
    <recommendedName>
        <fullName evidence="12">Energy-dependent translational throttle protein EttA</fullName>
        <ecNumber evidence="12">3.6.1.-</ecNumber>
    </recommendedName>
    <alternativeName>
        <fullName evidence="12">Translational regulatory factor EttA</fullName>
    </alternativeName>
</protein>
<evidence type="ECO:0000256" key="8">
    <source>
        <dbReference type="ARBA" id="ARBA00022840"/>
    </source>
</evidence>
<keyword evidence="11 12" id="KW-0648">Protein biosynthesis</keyword>
<evidence type="ECO:0000313" key="17">
    <source>
        <dbReference type="Proteomes" id="UP001138708"/>
    </source>
</evidence>
<dbReference type="GO" id="GO:0005524">
    <property type="term" value="F:ATP binding"/>
    <property type="evidence" value="ECO:0007669"/>
    <property type="project" value="UniProtKB-UniRule"/>
</dbReference>
<dbReference type="PANTHER" id="PTHR43858">
    <property type="entry name" value="ENERGY-DEPENDENT TRANSLATIONAL THROTTLE PROTEIN ETTA"/>
    <property type="match status" value="1"/>
</dbReference>
<dbReference type="CDD" id="cd03221">
    <property type="entry name" value="ABCF_EF-3"/>
    <property type="match status" value="2"/>
</dbReference>
<dbReference type="GO" id="GO:0019843">
    <property type="term" value="F:rRNA binding"/>
    <property type="evidence" value="ECO:0007669"/>
    <property type="project" value="UniProtKB-UniRule"/>
</dbReference>
<comment type="domain">
    <text evidence="12">The P-site tRNA interaction motif (PtIM domain) probably interacts with the P-site tRNA(fMet) as well as the 23S rRNA.</text>
</comment>
<keyword evidence="16" id="KW-1185">Reference proteome</keyword>
<reference evidence="14" key="3">
    <citation type="journal article" date="2021" name="Syst. Appl. Microbiol.">
        <title>Roseomonas hellenica sp. nov., isolated from roots of wild-growing Alkanna tinctoria.</title>
        <authorList>
            <person name="Rat A."/>
            <person name="Naranjo H.D."/>
            <person name="Lebbe L."/>
            <person name="Cnockaert M."/>
            <person name="Krigas N."/>
            <person name="Grigoriadou K."/>
            <person name="Maloupa E."/>
            <person name="Willems A."/>
        </authorList>
    </citation>
    <scope>NUCLEOTIDE SEQUENCE</scope>
    <source>
        <strain evidence="14">LMG 31161</strain>
    </source>
</reference>
<dbReference type="Pfam" id="PF00005">
    <property type="entry name" value="ABC_tran"/>
    <property type="match status" value="2"/>
</dbReference>
<evidence type="ECO:0000256" key="7">
    <source>
        <dbReference type="ARBA" id="ARBA00022801"/>
    </source>
</evidence>
<evidence type="ECO:0000256" key="6">
    <source>
        <dbReference type="ARBA" id="ARBA00022741"/>
    </source>
</evidence>
<dbReference type="FunFam" id="3.40.50.300:FF:000183">
    <property type="entry name" value="ABC transporter ATP-binding protein yjjK"/>
    <property type="match status" value="1"/>
</dbReference>
<dbReference type="Proteomes" id="UP001138708">
    <property type="component" value="Unassembled WGS sequence"/>
</dbReference>
<evidence type="ECO:0000256" key="10">
    <source>
        <dbReference type="ARBA" id="ARBA00022884"/>
    </source>
</evidence>
<dbReference type="Gene3D" id="3.40.50.300">
    <property type="entry name" value="P-loop containing nucleotide triphosphate hydrolases"/>
    <property type="match status" value="2"/>
</dbReference>
<dbReference type="FunFam" id="3.40.50.300:FF:000011">
    <property type="entry name" value="Putative ABC transporter ATP-binding component"/>
    <property type="match status" value="1"/>
</dbReference>
<dbReference type="NCBIfam" id="NF008775">
    <property type="entry name" value="PRK11819.1"/>
    <property type="match status" value="1"/>
</dbReference>
<comment type="caution">
    <text evidence="14">The sequence shown here is derived from an EMBL/GenBank/DDBJ whole genome shotgun (WGS) entry which is preliminary data.</text>
</comment>
<dbReference type="HAMAP" id="MF_00847">
    <property type="entry name" value="EttA"/>
    <property type="match status" value="1"/>
</dbReference>
<dbReference type="AlphaFoldDB" id="A0A9X9WFE4"/>
<evidence type="ECO:0000256" key="4">
    <source>
        <dbReference type="ARBA" id="ARBA00022730"/>
    </source>
</evidence>
<dbReference type="GO" id="GO:0016887">
    <property type="term" value="F:ATP hydrolysis activity"/>
    <property type="evidence" value="ECO:0007669"/>
    <property type="project" value="UniProtKB-UniRule"/>
</dbReference>
<keyword evidence="4 12" id="KW-0699">rRNA-binding</keyword>
<comment type="subunit">
    <text evidence="12">Monomer. Probably contacts ribosomal proteins L1, L5, L33 and S7, the 16S and 23S rRNA and the P-site containing tRNA(fMet).</text>
</comment>
<sequence>MAAYQYVYVMKDLTKSYPGGREIFKGITLSFLPGVKIGVLGPNGAGKSTLMRIMAGQDKEFGGEAWAAEGVRVGYLSQEPELDPNLTVGENVRAAFADLNGWLLRFNEISEKFAEEMSEDEMNTLLAEQAELQEKIDAANGWEIDRQVEIALDALRCPPPDAAVTNLSGGERRRVALCRLLLEKPDMLLLDEPTNHLDAESVAWLERTLKDYAGTVLIVTHDRYFLDNVTSWILEVDRGRGIPYEGNYSTYLEQKRKRMAQEEREESARQRQLAEERDWIGRSPSARQAKSKARIAAYEDLLRASQEKAPDPTEIVIPPAPRLGNTVIVAEDLSKGFGDRLLIDNLSFKLPPGGIVGVIGPNGAGKTTLFKMIMGRETPDGGSLTVGESVQLGYVDQSRDSLDDNKSVWQEISGGDDVITIGKRSVPSRAYVAAFNFKGGDQQKRVGSLSGGERNRVHLAKMLKKEHNVLLLDEPTNDLDVETLRALENALMEFAGCAVIISHDRFFLDRLATHILAFEGDSHVEWFEGNFEAYEEDKRRRLGDAATDPHRIKYKPLAR</sequence>
<evidence type="ECO:0000256" key="1">
    <source>
        <dbReference type="ARBA" id="ARBA00005868"/>
    </source>
</evidence>
<dbReference type="InterPro" id="IPR032781">
    <property type="entry name" value="ABC_tran_Xtn"/>
</dbReference>
<dbReference type="Pfam" id="PF12848">
    <property type="entry name" value="ABC_tran_Xtn"/>
    <property type="match status" value="1"/>
</dbReference>
<evidence type="ECO:0000256" key="3">
    <source>
        <dbReference type="ARBA" id="ARBA00022555"/>
    </source>
</evidence>
<dbReference type="PANTHER" id="PTHR43858:SF1">
    <property type="entry name" value="ABC TRANSPORTER-RELATED PROTEIN"/>
    <property type="match status" value="1"/>
</dbReference>
<keyword evidence="3 12" id="KW-0820">tRNA-binding</keyword>
<evidence type="ECO:0000313" key="14">
    <source>
        <dbReference type="EMBL" id="MBR0659054.1"/>
    </source>
</evidence>
<evidence type="ECO:0000256" key="11">
    <source>
        <dbReference type="ARBA" id="ARBA00022917"/>
    </source>
</evidence>
<dbReference type="SMART" id="SM00382">
    <property type="entry name" value="AAA"/>
    <property type="match status" value="2"/>
</dbReference>
<dbReference type="InterPro" id="IPR022374">
    <property type="entry name" value="EttA"/>
</dbReference>
<dbReference type="GO" id="GO:0045900">
    <property type="term" value="P:negative regulation of translational elongation"/>
    <property type="evidence" value="ECO:0007669"/>
    <property type="project" value="UniProtKB-UniRule"/>
</dbReference>